<name>A0A7Y9DRX0_9PSEU</name>
<keyword evidence="1" id="KW-0540">Nuclease</keyword>
<accession>A0A7Y9DRX0</accession>
<gene>
    <name evidence="1" type="ORF">BJ983_000513</name>
</gene>
<keyword evidence="2" id="KW-1185">Reference proteome</keyword>
<dbReference type="GO" id="GO:0004519">
    <property type="term" value="F:endonuclease activity"/>
    <property type="evidence" value="ECO:0007669"/>
    <property type="project" value="UniProtKB-KW"/>
</dbReference>
<dbReference type="RefSeq" id="WP_179792366.1">
    <property type="nucleotide sequence ID" value="NZ_BAABHP010000026.1"/>
</dbReference>
<comment type="caution">
    <text evidence="1">The sequence shown here is derived from an EMBL/GenBank/DDBJ whole genome shotgun (WGS) entry which is preliminary data.</text>
</comment>
<dbReference type="Gene3D" id="2.40.50.90">
    <property type="match status" value="1"/>
</dbReference>
<dbReference type="Proteomes" id="UP000535890">
    <property type="component" value="Unassembled WGS sequence"/>
</dbReference>
<dbReference type="EMBL" id="JACCBN010000001">
    <property type="protein sequence ID" value="NYD34411.1"/>
    <property type="molecule type" value="Genomic_DNA"/>
</dbReference>
<reference evidence="1 2" key="1">
    <citation type="submission" date="2020-07" db="EMBL/GenBank/DDBJ databases">
        <title>Sequencing the genomes of 1000 actinobacteria strains.</title>
        <authorList>
            <person name="Klenk H.-P."/>
        </authorList>
    </citation>
    <scope>NUCLEOTIDE SEQUENCE [LARGE SCALE GENOMIC DNA]</scope>
    <source>
        <strain evidence="1 2">DSM 45772</strain>
    </source>
</reference>
<protein>
    <submittedName>
        <fullName evidence="1">Endonuclease YncB(Thermonuclease family)</fullName>
    </submittedName>
</protein>
<proteinExistence type="predicted"/>
<dbReference type="AlphaFoldDB" id="A0A7Y9DRX0"/>
<keyword evidence="1" id="KW-0255">Endonuclease</keyword>
<organism evidence="1 2">
    <name type="scientific">Actinomycetospora corticicola</name>
    <dbReference type="NCBI Taxonomy" id="663602"/>
    <lineage>
        <taxon>Bacteria</taxon>
        <taxon>Bacillati</taxon>
        <taxon>Actinomycetota</taxon>
        <taxon>Actinomycetes</taxon>
        <taxon>Pseudonocardiales</taxon>
        <taxon>Pseudonocardiaceae</taxon>
        <taxon>Actinomycetospora</taxon>
    </lineage>
</organism>
<keyword evidence="1" id="KW-0378">Hydrolase</keyword>
<dbReference type="SUPFAM" id="SSF50199">
    <property type="entry name" value="Staphylococcal nuclease"/>
    <property type="match status" value="1"/>
</dbReference>
<evidence type="ECO:0000313" key="2">
    <source>
        <dbReference type="Proteomes" id="UP000535890"/>
    </source>
</evidence>
<evidence type="ECO:0000313" key="1">
    <source>
        <dbReference type="EMBL" id="NYD34411.1"/>
    </source>
</evidence>
<dbReference type="InterPro" id="IPR035437">
    <property type="entry name" value="SNase_OB-fold_sf"/>
</dbReference>
<sequence>MGTAEKVWSGIGVALFGLVGVSAMTPSSSATTPLAVSTSTESPVRSTVTVTDVISGDTVRAGDQVIRVLGISSCDPSTPGGAEAKQMAEALLGGREITVRTQPGLDRDASGRLLRSIDLAYGGDYGHFMVAYPHTGPDASNGVDRQTVAGLREDDGNGRTCG</sequence>